<dbReference type="EMBL" id="JBHTBZ010000051">
    <property type="protein sequence ID" value="MFC7462044.1"/>
    <property type="molecule type" value="Genomic_DNA"/>
</dbReference>
<feature type="domain" description="KfrA N-terminal DNA-binding" evidence="2">
    <location>
        <begin position="40"/>
        <end position="145"/>
    </location>
</feature>
<feature type="compositionally biased region" description="Basic and acidic residues" evidence="1">
    <location>
        <begin position="155"/>
        <end position="169"/>
    </location>
</feature>
<dbReference type="RefSeq" id="WP_382202733.1">
    <property type="nucleotide sequence ID" value="NZ_JBHTBZ010000051.1"/>
</dbReference>
<evidence type="ECO:0000259" key="2">
    <source>
        <dbReference type="Pfam" id="PF11740"/>
    </source>
</evidence>
<keyword evidence="4" id="KW-1185">Reference proteome</keyword>
<organism evidence="3 4">
    <name type="scientific">Hydrogenophaga defluvii</name>
    <dbReference type="NCBI Taxonomy" id="249410"/>
    <lineage>
        <taxon>Bacteria</taxon>
        <taxon>Pseudomonadati</taxon>
        <taxon>Pseudomonadota</taxon>
        <taxon>Betaproteobacteria</taxon>
        <taxon>Burkholderiales</taxon>
        <taxon>Comamonadaceae</taxon>
        <taxon>Hydrogenophaga</taxon>
    </lineage>
</organism>
<accession>A0ABW2SF29</accession>
<feature type="region of interest" description="Disordered" evidence="1">
    <location>
        <begin position="155"/>
        <end position="176"/>
    </location>
</feature>
<sequence length="222" mass="24990">MPGKTISNERVDAAVREAVAARLVGDSPRKEKSRLAASILFFEHGVYPSAKAVLECTQQGSLTDINRDVQEFWRDLREKTKVHLDAPALPDDLLASFSEGLRAVWDLANSKANEGLDALRRDAEDKVSVSEQRVDEARRAQLLVEARIQEVEQELRGERERREAAETRAEVQSAEIESLNNSIEQWRSRLADETSARREAEERFSRDRGLLVFSAISDGTKS</sequence>
<dbReference type="Proteomes" id="UP001596457">
    <property type="component" value="Unassembled WGS sequence"/>
</dbReference>
<reference evidence="4" key="1">
    <citation type="journal article" date="2019" name="Int. J. Syst. Evol. Microbiol.">
        <title>The Global Catalogue of Microorganisms (GCM) 10K type strain sequencing project: providing services to taxonomists for standard genome sequencing and annotation.</title>
        <authorList>
            <consortium name="The Broad Institute Genomics Platform"/>
            <consortium name="The Broad Institute Genome Sequencing Center for Infectious Disease"/>
            <person name="Wu L."/>
            <person name="Ma J."/>
        </authorList>
    </citation>
    <scope>NUCLEOTIDE SEQUENCE [LARGE SCALE GENOMIC DNA]</scope>
    <source>
        <strain evidence="4">CCUG 53903</strain>
    </source>
</reference>
<gene>
    <name evidence="3" type="ORF">ACFQU0_16570</name>
</gene>
<evidence type="ECO:0000313" key="3">
    <source>
        <dbReference type="EMBL" id="MFC7462044.1"/>
    </source>
</evidence>
<evidence type="ECO:0000313" key="4">
    <source>
        <dbReference type="Proteomes" id="UP001596457"/>
    </source>
</evidence>
<comment type="caution">
    <text evidence="3">The sequence shown here is derived from an EMBL/GenBank/DDBJ whole genome shotgun (WGS) entry which is preliminary data.</text>
</comment>
<dbReference type="Pfam" id="PF11740">
    <property type="entry name" value="KfrA_N"/>
    <property type="match status" value="1"/>
</dbReference>
<evidence type="ECO:0000256" key="1">
    <source>
        <dbReference type="SAM" id="MobiDB-lite"/>
    </source>
</evidence>
<dbReference type="InterPro" id="IPR021104">
    <property type="entry name" value="KfrA_DNA-bd_N"/>
</dbReference>
<proteinExistence type="predicted"/>
<dbReference type="GO" id="GO:0003677">
    <property type="term" value="F:DNA binding"/>
    <property type="evidence" value="ECO:0007669"/>
    <property type="project" value="UniProtKB-KW"/>
</dbReference>
<keyword evidence="3" id="KW-0238">DNA-binding</keyword>
<name>A0ABW2SF29_9BURK</name>
<protein>
    <submittedName>
        <fullName evidence="3">DNA-binding protein</fullName>
    </submittedName>
</protein>